<gene>
    <name evidence="2" type="ORF">AB5J51_35065</name>
</gene>
<reference evidence="2" key="1">
    <citation type="submission" date="2024-08" db="EMBL/GenBank/DDBJ databases">
        <authorList>
            <person name="Yu S.T."/>
        </authorList>
    </citation>
    <scope>NUCLEOTIDE SEQUENCE</scope>
    <source>
        <strain evidence="2">R33</strain>
    </source>
</reference>
<evidence type="ECO:0000313" key="2">
    <source>
        <dbReference type="EMBL" id="XDV67772.1"/>
    </source>
</evidence>
<accession>A0AB39YD01</accession>
<proteinExistence type="predicted"/>
<feature type="region of interest" description="Disordered" evidence="1">
    <location>
        <begin position="1"/>
        <end position="54"/>
    </location>
</feature>
<protein>
    <submittedName>
        <fullName evidence="2">Uncharacterized protein</fullName>
    </submittedName>
</protein>
<dbReference type="AlphaFoldDB" id="A0AB39YD01"/>
<feature type="compositionally biased region" description="Basic and acidic residues" evidence="1">
    <location>
        <begin position="17"/>
        <end position="29"/>
    </location>
</feature>
<sequence>MATASAAVSDPVAEGSMSEKDFALAKAKETGQPYELTSARTESSDTWAPPTGKWSVNRHGTTVRILRASVWLPTDATLQFAPDGRVTPKASAVSVTFSGGGTGALLTGVRDGRTLSLTWPEALPKPALAGTSPPRRVSPKCWSVVVGDE</sequence>
<evidence type="ECO:0000256" key="1">
    <source>
        <dbReference type="SAM" id="MobiDB-lite"/>
    </source>
</evidence>
<dbReference type="RefSeq" id="WP_369779506.1">
    <property type="nucleotide sequence ID" value="NZ_CP165727.1"/>
</dbReference>
<name>A0AB39YD01_9ACTN</name>
<dbReference type="EMBL" id="CP165727">
    <property type="protein sequence ID" value="XDV67772.1"/>
    <property type="molecule type" value="Genomic_DNA"/>
</dbReference>
<organism evidence="2">
    <name type="scientific">Streptomyces sp. R33</name>
    <dbReference type="NCBI Taxonomy" id="3238629"/>
    <lineage>
        <taxon>Bacteria</taxon>
        <taxon>Bacillati</taxon>
        <taxon>Actinomycetota</taxon>
        <taxon>Actinomycetes</taxon>
        <taxon>Kitasatosporales</taxon>
        <taxon>Streptomycetaceae</taxon>
        <taxon>Streptomyces</taxon>
    </lineage>
</organism>